<organism evidence="2">
    <name type="scientific">bioreactor metagenome</name>
    <dbReference type="NCBI Taxonomy" id="1076179"/>
    <lineage>
        <taxon>unclassified sequences</taxon>
        <taxon>metagenomes</taxon>
        <taxon>ecological metagenomes</taxon>
    </lineage>
</organism>
<comment type="caution">
    <text evidence="2">The sequence shown here is derived from an EMBL/GenBank/DDBJ whole genome shotgun (WGS) entry which is preliminary data.</text>
</comment>
<proteinExistence type="predicted"/>
<dbReference type="EMBL" id="VSSQ01053989">
    <property type="protein sequence ID" value="MPN07980.1"/>
    <property type="molecule type" value="Genomic_DNA"/>
</dbReference>
<sequence>MWPRARPAALPSTSAPTGWRLTASPSPSWIRRATRPLPPCAPAAPWLPTSPFWWWLQTTASCPKPLRLSTTPRQPRFPSSWPSTKWISRGQTPIKSCSSSQNMSWWPRSGAATRLSARFPPRPAWASRTCWRWWPSPPKCVSCGQIPSALPGARSSRPGWTRAAAPWPPCWCRTAPCVRAM</sequence>
<feature type="region of interest" description="Disordered" evidence="1">
    <location>
        <begin position="1"/>
        <end position="22"/>
    </location>
</feature>
<feature type="compositionally biased region" description="Polar residues" evidence="1">
    <location>
        <begin position="80"/>
        <end position="101"/>
    </location>
</feature>
<reference evidence="2" key="1">
    <citation type="submission" date="2019-08" db="EMBL/GenBank/DDBJ databases">
        <authorList>
            <person name="Kucharzyk K."/>
            <person name="Murdoch R.W."/>
            <person name="Higgins S."/>
            <person name="Loffler F."/>
        </authorList>
    </citation>
    <scope>NUCLEOTIDE SEQUENCE</scope>
</reference>
<dbReference type="AlphaFoldDB" id="A0A645F2E0"/>
<gene>
    <name evidence="2" type="ORF">SDC9_155256</name>
</gene>
<feature type="region of interest" description="Disordered" evidence="1">
    <location>
        <begin position="69"/>
        <end position="101"/>
    </location>
</feature>
<accession>A0A645F2E0</accession>
<name>A0A645F2E0_9ZZZZ</name>
<evidence type="ECO:0000313" key="2">
    <source>
        <dbReference type="EMBL" id="MPN07980.1"/>
    </source>
</evidence>
<evidence type="ECO:0000256" key="1">
    <source>
        <dbReference type="SAM" id="MobiDB-lite"/>
    </source>
</evidence>
<protein>
    <submittedName>
        <fullName evidence="2">Uncharacterized protein</fullName>
    </submittedName>
</protein>